<dbReference type="AlphaFoldDB" id="A0A0P1GP74"/>
<dbReference type="EMBL" id="CYSF01000007">
    <property type="protein sequence ID" value="CUH84319.1"/>
    <property type="molecule type" value="Genomic_DNA"/>
</dbReference>
<dbReference type="PANTHER" id="PTHR47738:SF1">
    <property type="entry name" value="NITROGEN REGULATORY PROTEIN"/>
    <property type="match status" value="1"/>
</dbReference>
<dbReference type="RefSeq" id="WP_058318446.1">
    <property type="nucleotide sequence ID" value="NZ_CYSF01000007.1"/>
</dbReference>
<sequence>MELSSILKPEAVKVIGATSSKKRLLHDLGDLAASAYGVNPEAAVEALLERETLGPTGVGHGVALPHARLADIDRVVGAFVLLEKPIDFEAVDRQPVDVIFALFAPEDAGVEHLKALALVSRSLREASLCTKLRANADTATLHAILTADQGGQQAA</sequence>
<dbReference type="PANTHER" id="PTHR47738">
    <property type="entry name" value="PTS SYSTEM FRUCTOSE-LIKE EIIA COMPONENT-RELATED"/>
    <property type="match status" value="1"/>
</dbReference>
<dbReference type="GO" id="GO:0016740">
    <property type="term" value="F:transferase activity"/>
    <property type="evidence" value="ECO:0007669"/>
    <property type="project" value="UniProtKB-KW"/>
</dbReference>
<keyword evidence="2" id="KW-0808">Transferase</keyword>
<reference evidence="2 3" key="1">
    <citation type="submission" date="2015-09" db="EMBL/GenBank/DDBJ databases">
        <authorList>
            <consortium name="Swine Surveillance"/>
        </authorList>
    </citation>
    <scope>NUCLEOTIDE SEQUENCE [LARGE SCALE GENOMIC DNA]</scope>
    <source>
        <strain evidence="2 3">CECT 8383</strain>
    </source>
</reference>
<evidence type="ECO:0000259" key="1">
    <source>
        <dbReference type="PROSITE" id="PS51094"/>
    </source>
</evidence>
<dbReference type="Proteomes" id="UP000051681">
    <property type="component" value="Unassembled WGS sequence"/>
</dbReference>
<dbReference type="Pfam" id="PF00359">
    <property type="entry name" value="PTS_EIIA_2"/>
    <property type="match status" value="1"/>
</dbReference>
<dbReference type="CDD" id="cd00211">
    <property type="entry name" value="PTS_IIA_fru"/>
    <property type="match status" value="1"/>
</dbReference>
<name>A0A0P1GP74_9RHOB</name>
<keyword evidence="3" id="KW-1185">Reference proteome</keyword>
<evidence type="ECO:0000313" key="2">
    <source>
        <dbReference type="EMBL" id="CUH84319.1"/>
    </source>
</evidence>
<accession>A0A0P1GP74</accession>
<protein>
    <submittedName>
        <fullName evidence="2">Nitrogen regulatory protein</fullName>
        <ecNumber evidence="2">2.7.1.-</ecNumber>
    </submittedName>
</protein>
<proteinExistence type="predicted"/>
<dbReference type="STRING" id="340021.TM5383_01527"/>
<dbReference type="OrthoDB" id="95460at2"/>
<evidence type="ECO:0000313" key="3">
    <source>
        <dbReference type="Proteomes" id="UP000051681"/>
    </source>
</evidence>
<dbReference type="Gene3D" id="3.40.930.10">
    <property type="entry name" value="Mannitol-specific EII, Chain A"/>
    <property type="match status" value="1"/>
</dbReference>
<organism evidence="2 3">
    <name type="scientific">Thalassovita mediterranea</name>
    <dbReference type="NCBI Taxonomy" id="340021"/>
    <lineage>
        <taxon>Bacteria</taxon>
        <taxon>Pseudomonadati</taxon>
        <taxon>Pseudomonadota</taxon>
        <taxon>Alphaproteobacteria</taxon>
        <taxon>Rhodobacterales</taxon>
        <taxon>Roseobacteraceae</taxon>
        <taxon>Thalassovita</taxon>
    </lineage>
</organism>
<gene>
    <name evidence="2" type="primary">ptsN</name>
    <name evidence="2" type="ORF">TM5383_01527</name>
</gene>
<dbReference type="InterPro" id="IPR016152">
    <property type="entry name" value="PTrfase/Anion_transptr"/>
</dbReference>
<dbReference type="PROSITE" id="PS51094">
    <property type="entry name" value="PTS_EIIA_TYPE_2"/>
    <property type="match status" value="1"/>
</dbReference>
<dbReference type="PROSITE" id="PS00372">
    <property type="entry name" value="PTS_EIIA_TYPE_2_HIS"/>
    <property type="match status" value="1"/>
</dbReference>
<dbReference type="EC" id="2.7.1.-" evidence="2"/>
<dbReference type="InterPro" id="IPR002178">
    <property type="entry name" value="PTS_EIIA_type-2_dom"/>
</dbReference>
<dbReference type="GO" id="GO:0030295">
    <property type="term" value="F:protein kinase activator activity"/>
    <property type="evidence" value="ECO:0007669"/>
    <property type="project" value="TreeGrafter"/>
</dbReference>
<dbReference type="SUPFAM" id="SSF55804">
    <property type="entry name" value="Phoshotransferase/anion transport protein"/>
    <property type="match status" value="1"/>
</dbReference>
<dbReference type="InterPro" id="IPR051541">
    <property type="entry name" value="PTS_SugarTrans_NitroReg"/>
</dbReference>
<feature type="domain" description="PTS EIIA type-2" evidence="1">
    <location>
        <begin position="5"/>
        <end position="148"/>
    </location>
</feature>